<feature type="compositionally biased region" description="Polar residues" evidence="1">
    <location>
        <begin position="1"/>
        <end position="26"/>
    </location>
</feature>
<dbReference type="AlphaFoldDB" id="A0A0L0W175"/>
<feature type="compositionally biased region" description="Polar residues" evidence="1">
    <location>
        <begin position="41"/>
        <end position="54"/>
    </location>
</feature>
<dbReference type="Proteomes" id="UP000054564">
    <property type="component" value="Unassembled WGS sequence"/>
</dbReference>
<gene>
    <name evidence="2" type="ORF">PSTG_01485</name>
</gene>
<protein>
    <submittedName>
        <fullName evidence="2">Uncharacterized protein</fullName>
    </submittedName>
</protein>
<evidence type="ECO:0000256" key="1">
    <source>
        <dbReference type="SAM" id="MobiDB-lite"/>
    </source>
</evidence>
<dbReference type="EMBL" id="AJIL01000008">
    <property type="protein sequence ID" value="KNF05271.1"/>
    <property type="molecule type" value="Genomic_DNA"/>
</dbReference>
<feature type="region of interest" description="Disordered" evidence="1">
    <location>
        <begin position="1"/>
        <end position="67"/>
    </location>
</feature>
<organism evidence="2 3">
    <name type="scientific">Puccinia striiformis f. sp. tritici PST-78</name>
    <dbReference type="NCBI Taxonomy" id="1165861"/>
    <lineage>
        <taxon>Eukaryota</taxon>
        <taxon>Fungi</taxon>
        <taxon>Dikarya</taxon>
        <taxon>Basidiomycota</taxon>
        <taxon>Pucciniomycotina</taxon>
        <taxon>Pucciniomycetes</taxon>
        <taxon>Pucciniales</taxon>
        <taxon>Pucciniaceae</taxon>
        <taxon>Puccinia</taxon>
    </lineage>
</organism>
<comment type="caution">
    <text evidence="2">The sequence shown here is derived from an EMBL/GenBank/DDBJ whole genome shotgun (WGS) entry which is preliminary data.</text>
</comment>
<proteinExistence type="predicted"/>
<keyword evidence="3" id="KW-1185">Reference proteome</keyword>
<sequence length="103" mass="11079">MPNIPRSPNGQFSCQPLNQTPNSRIPSSAPILDLPHVRIQRGSSDSGTPLNNEDLSNRIIDDDKEEESSIPLVADNPSNATLGEALRQLAIVTCQLATTSETT</sequence>
<accession>A0A0L0W175</accession>
<evidence type="ECO:0000313" key="2">
    <source>
        <dbReference type="EMBL" id="KNF05271.1"/>
    </source>
</evidence>
<name>A0A0L0W175_9BASI</name>
<evidence type="ECO:0000313" key="3">
    <source>
        <dbReference type="Proteomes" id="UP000054564"/>
    </source>
</evidence>
<reference evidence="3" key="1">
    <citation type="submission" date="2014-03" db="EMBL/GenBank/DDBJ databases">
        <title>The Genome Sequence of Puccinia striiformis f. sp. tritici PST-78.</title>
        <authorList>
            <consortium name="The Broad Institute Genome Sequencing Platform"/>
            <person name="Cuomo C."/>
            <person name="Hulbert S."/>
            <person name="Chen X."/>
            <person name="Walker B."/>
            <person name="Young S.K."/>
            <person name="Zeng Q."/>
            <person name="Gargeya S."/>
            <person name="Fitzgerald M."/>
            <person name="Haas B."/>
            <person name="Abouelleil A."/>
            <person name="Alvarado L."/>
            <person name="Arachchi H.M."/>
            <person name="Berlin A.M."/>
            <person name="Chapman S.B."/>
            <person name="Goldberg J."/>
            <person name="Griggs A."/>
            <person name="Gujja S."/>
            <person name="Hansen M."/>
            <person name="Howarth C."/>
            <person name="Imamovic A."/>
            <person name="Larimer J."/>
            <person name="McCowan C."/>
            <person name="Montmayeur A."/>
            <person name="Murphy C."/>
            <person name="Neiman D."/>
            <person name="Pearson M."/>
            <person name="Priest M."/>
            <person name="Roberts A."/>
            <person name="Saif S."/>
            <person name="Shea T."/>
            <person name="Sisk P."/>
            <person name="Sykes S."/>
            <person name="Wortman J."/>
            <person name="Nusbaum C."/>
            <person name="Birren B."/>
        </authorList>
    </citation>
    <scope>NUCLEOTIDE SEQUENCE [LARGE SCALE GENOMIC DNA]</scope>
    <source>
        <strain evidence="3">race PST-78</strain>
    </source>
</reference>